<dbReference type="Gene3D" id="3.40.190.290">
    <property type="match status" value="1"/>
</dbReference>
<dbReference type="Gene3D" id="1.10.10.10">
    <property type="entry name" value="Winged helix-like DNA-binding domain superfamily/Winged helix DNA-binding domain"/>
    <property type="match status" value="1"/>
</dbReference>
<dbReference type="InterPro" id="IPR050950">
    <property type="entry name" value="HTH-type_LysR_regulators"/>
</dbReference>
<dbReference type="InterPro" id="IPR005119">
    <property type="entry name" value="LysR_subst-bd"/>
</dbReference>
<evidence type="ECO:0000256" key="4">
    <source>
        <dbReference type="ARBA" id="ARBA00023163"/>
    </source>
</evidence>
<dbReference type="RefSeq" id="WP_104653515.1">
    <property type="nucleotide sequence ID" value="NZ_CADILH010000001.1"/>
</dbReference>
<dbReference type="PANTHER" id="PTHR30419:SF8">
    <property type="entry name" value="NITROGEN ASSIMILATION TRANSCRIPTIONAL ACTIVATOR-RELATED"/>
    <property type="match status" value="1"/>
</dbReference>
<dbReference type="Pfam" id="PF03466">
    <property type="entry name" value="LysR_substrate"/>
    <property type="match status" value="1"/>
</dbReference>
<dbReference type="InterPro" id="IPR000847">
    <property type="entry name" value="LysR_HTH_N"/>
</dbReference>
<sequence length="312" mass="34329">MNLSARQLRAFVALADEKHFTRAAQRCHLTQPAFSALIRQLEESAGVRLFDRNTRHVELTIEGQVLDATARRLLADMDLVMEDLRDHAARRRGRVALAALPSLAAGWLPGLLARFRETYPGISVDLRDALLDPCLDLVQAGQVDFAVASRRPDMNELDSEFLHADRYFLVCRADHPLAEANQARLRDILRYPMIQLARGSSVRKHLDAALGADAPAPVFEVEHLATATGLVRAGLGIAVVPAMTLFHFGGADLRIVPLAGKALTRPLYLVRRKGRTLSVAAQALYDLLREHRGDIDAPSYGVQLLSQKSIAG</sequence>
<evidence type="ECO:0000259" key="5">
    <source>
        <dbReference type="PROSITE" id="PS50931"/>
    </source>
</evidence>
<dbReference type="PRINTS" id="PR00039">
    <property type="entry name" value="HTHLYSR"/>
</dbReference>
<feature type="domain" description="HTH lysR-type" evidence="5">
    <location>
        <begin position="1"/>
        <end position="60"/>
    </location>
</feature>
<dbReference type="CDD" id="cd08440">
    <property type="entry name" value="PBP2_LTTR_like_4"/>
    <property type="match status" value="1"/>
</dbReference>
<organism evidence="6 7">
    <name type="scientific">Achromobacter insolitus</name>
    <dbReference type="NCBI Taxonomy" id="217204"/>
    <lineage>
        <taxon>Bacteria</taxon>
        <taxon>Pseudomonadati</taxon>
        <taxon>Pseudomonadota</taxon>
        <taxon>Betaproteobacteria</taxon>
        <taxon>Burkholderiales</taxon>
        <taxon>Alcaligenaceae</taxon>
        <taxon>Achromobacter</taxon>
    </lineage>
</organism>
<evidence type="ECO:0000256" key="1">
    <source>
        <dbReference type="ARBA" id="ARBA00009437"/>
    </source>
</evidence>
<dbReference type="FunFam" id="1.10.10.10:FF:000001">
    <property type="entry name" value="LysR family transcriptional regulator"/>
    <property type="match status" value="1"/>
</dbReference>
<reference evidence="6 7" key="1">
    <citation type="submission" date="2020-04" db="EMBL/GenBank/DDBJ databases">
        <authorList>
            <person name="De Canck E."/>
        </authorList>
    </citation>
    <scope>NUCLEOTIDE SEQUENCE [LARGE SCALE GENOMIC DNA]</scope>
    <source>
        <strain evidence="6 7">LMG 6000</strain>
    </source>
</reference>
<keyword evidence="4" id="KW-0804">Transcription</keyword>
<dbReference type="SUPFAM" id="SSF53850">
    <property type="entry name" value="Periplasmic binding protein-like II"/>
    <property type="match status" value="1"/>
</dbReference>
<dbReference type="Proteomes" id="UP000494183">
    <property type="component" value="Unassembled WGS sequence"/>
</dbReference>
<dbReference type="AlphaFoldDB" id="A0A6S7EWX0"/>
<dbReference type="InterPro" id="IPR036388">
    <property type="entry name" value="WH-like_DNA-bd_sf"/>
</dbReference>
<dbReference type="InterPro" id="IPR036390">
    <property type="entry name" value="WH_DNA-bd_sf"/>
</dbReference>
<dbReference type="EMBL" id="CADILH010000001">
    <property type="protein sequence ID" value="CAB3929648.1"/>
    <property type="molecule type" value="Genomic_DNA"/>
</dbReference>
<proteinExistence type="inferred from homology"/>
<name>A0A6S7EWX0_9BURK</name>
<dbReference type="PROSITE" id="PS50931">
    <property type="entry name" value="HTH_LYSR"/>
    <property type="match status" value="1"/>
</dbReference>
<accession>A0A6S7EWX0</accession>
<dbReference type="GO" id="GO:0003677">
    <property type="term" value="F:DNA binding"/>
    <property type="evidence" value="ECO:0007669"/>
    <property type="project" value="UniProtKB-KW"/>
</dbReference>
<keyword evidence="3" id="KW-0238">DNA-binding</keyword>
<protein>
    <submittedName>
        <fullName evidence="6">HTH-type transcriptional regulator GltC</fullName>
    </submittedName>
</protein>
<evidence type="ECO:0000256" key="2">
    <source>
        <dbReference type="ARBA" id="ARBA00023015"/>
    </source>
</evidence>
<dbReference type="PANTHER" id="PTHR30419">
    <property type="entry name" value="HTH-TYPE TRANSCRIPTIONAL REGULATOR YBHD"/>
    <property type="match status" value="1"/>
</dbReference>
<evidence type="ECO:0000256" key="3">
    <source>
        <dbReference type="ARBA" id="ARBA00023125"/>
    </source>
</evidence>
<dbReference type="Pfam" id="PF00126">
    <property type="entry name" value="HTH_1"/>
    <property type="match status" value="1"/>
</dbReference>
<keyword evidence="2" id="KW-0805">Transcription regulation</keyword>
<dbReference type="SUPFAM" id="SSF46785">
    <property type="entry name" value="Winged helix' DNA-binding domain"/>
    <property type="match status" value="1"/>
</dbReference>
<dbReference type="GO" id="GO:0005829">
    <property type="term" value="C:cytosol"/>
    <property type="evidence" value="ECO:0007669"/>
    <property type="project" value="TreeGrafter"/>
</dbReference>
<evidence type="ECO:0000313" key="7">
    <source>
        <dbReference type="Proteomes" id="UP000494183"/>
    </source>
</evidence>
<keyword evidence="7" id="KW-1185">Reference proteome</keyword>
<evidence type="ECO:0000313" key="6">
    <source>
        <dbReference type="EMBL" id="CAB3929648.1"/>
    </source>
</evidence>
<gene>
    <name evidence="6" type="primary">gltC_2</name>
    <name evidence="6" type="ORF">LMG6000_00701</name>
</gene>
<dbReference type="GO" id="GO:0003700">
    <property type="term" value="F:DNA-binding transcription factor activity"/>
    <property type="evidence" value="ECO:0007669"/>
    <property type="project" value="InterPro"/>
</dbReference>
<comment type="similarity">
    <text evidence="1">Belongs to the LysR transcriptional regulatory family.</text>
</comment>